<dbReference type="Proteomes" id="UP000593578">
    <property type="component" value="Unassembled WGS sequence"/>
</dbReference>
<sequence length="337" mass="38089">MMSMGPSAYNPYWAGMQPGMDGFMGPYAGAMPYMGGYGLGPLDMPFGGVMPPDPFGTQGYMFPPVLPQRDLADFGMGMNVAPPIRSREEFQARQADLRRRRENERGGERDFSRDREFGREMSSSGDFSSLKPKSKPTPQMLGGDHRHEHPRLQSERTSHEHSMRDHEAPPRPTKRNPDQHHDRDHDRDRHHHHRPESSKLAPETVTKATSTTATAAMDKSQKTSVFSRISFPEEHSKKRRLSSDVPASSGHHKSTSNGYYDDYKTSSAAPKAISGTSGGGRKSSRSNAVDYESSDDDRHFKRKPSRYSRSPSSEWIEQPRHSRGSKERERSSYNKHR</sequence>
<feature type="compositionally biased region" description="Basic and acidic residues" evidence="1">
    <location>
        <begin position="85"/>
        <end position="119"/>
    </location>
</feature>
<feature type="region of interest" description="Disordered" evidence="1">
    <location>
        <begin position="85"/>
        <end position="337"/>
    </location>
</feature>
<feature type="compositionally biased region" description="Basic and acidic residues" evidence="1">
    <location>
        <begin position="143"/>
        <end position="187"/>
    </location>
</feature>
<gene>
    <name evidence="2" type="ORF">Gorai_015154</name>
</gene>
<feature type="compositionally biased region" description="Low complexity" evidence="1">
    <location>
        <begin position="201"/>
        <end position="216"/>
    </location>
</feature>
<dbReference type="EMBL" id="JABEZZ010000004">
    <property type="protein sequence ID" value="MBA0584337.1"/>
    <property type="molecule type" value="Genomic_DNA"/>
</dbReference>
<name>A0A7J8P509_GOSRA</name>
<evidence type="ECO:0000313" key="3">
    <source>
        <dbReference type="Proteomes" id="UP000593578"/>
    </source>
</evidence>
<feature type="compositionally biased region" description="Basic and acidic residues" evidence="1">
    <location>
        <begin position="317"/>
        <end position="337"/>
    </location>
</feature>
<dbReference type="AlphaFoldDB" id="A0A7J8P509"/>
<reference evidence="2 3" key="1">
    <citation type="journal article" date="2019" name="Genome Biol. Evol.">
        <title>Insights into the evolution of the New World diploid cottons (Gossypium, subgenus Houzingenia) based on genome sequencing.</title>
        <authorList>
            <person name="Grover C.E."/>
            <person name="Arick M.A. 2nd"/>
            <person name="Thrash A."/>
            <person name="Conover J.L."/>
            <person name="Sanders W.S."/>
            <person name="Peterson D.G."/>
            <person name="Frelichowski J.E."/>
            <person name="Scheffler J.A."/>
            <person name="Scheffler B.E."/>
            <person name="Wendel J.F."/>
        </authorList>
    </citation>
    <scope>NUCLEOTIDE SEQUENCE [LARGE SCALE GENOMIC DNA]</scope>
    <source>
        <strain evidence="2">8</strain>
        <tissue evidence="2">Leaf</tissue>
    </source>
</reference>
<evidence type="ECO:0000256" key="1">
    <source>
        <dbReference type="SAM" id="MobiDB-lite"/>
    </source>
</evidence>
<protein>
    <recommendedName>
        <fullName evidence="4">DWNN domain-containing protein</fullName>
    </recommendedName>
</protein>
<evidence type="ECO:0000313" key="2">
    <source>
        <dbReference type="EMBL" id="MBA0584337.1"/>
    </source>
</evidence>
<organism evidence="2 3">
    <name type="scientific">Gossypium raimondii</name>
    <name type="common">Peruvian cotton</name>
    <name type="synonym">Gossypium klotzschianum subsp. raimondii</name>
    <dbReference type="NCBI Taxonomy" id="29730"/>
    <lineage>
        <taxon>Eukaryota</taxon>
        <taxon>Viridiplantae</taxon>
        <taxon>Streptophyta</taxon>
        <taxon>Embryophyta</taxon>
        <taxon>Tracheophyta</taxon>
        <taxon>Spermatophyta</taxon>
        <taxon>Magnoliopsida</taxon>
        <taxon>eudicotyledons</taxon>
        <taxon>Gunneridae</taxon>
        <taxon>Pentapetalae</taxon>
        <taxon>rosids</taxon>
        <taxon>malvids</taxon>
        <taxon>Malvales</taxon>
        <taxon>Malvaceae</taxon>
        <taxon>Malvoideae</taxon>
        <taxon>Gossypium</taxon>
    </lineage>
</organism>
<accession>A0A7J8P509</accession>
<comment type="caution">
    <text evidence="2">The sequence shown here is derived from an EMBL/GenBank/DDBJ whole genome shotgun (WGS) entry which is preliminary data.</text>
</comment>
<evidence type="ECO:0008006" key="4">
    <source>
        <dbReference type="Google" id="ProtNLM"/>
    </source>
</evidence>
<proteinExistence type="predicted"/>